<name>A0A1G9GN57_9EURY</name>
<dbReference type="EMBL" id="FNFE01000009">
    <property type="protein sequence ID" value="SDL02121.1"/>
    <property type="molecule type" value="Genomic_DNA"/>
</dbReference>
<evidence type="ECO:0000313" key="4">
    <source>
        <dbReference type="Proteomes" id="UP000198882"/>
    </source>
</evidence>
<accession>A0A1G9GN57</accession>
<dbReference type="InterPro" id="IPR058284">
    <property type="entry name" value="DUF7978"/>
</dbReference>
<reference evidence="4" key="1">
    <citation type="submission" date="2016-10" db="EMBL/GenBank/DDBJ databases">
        <authorList>
            <person name="Varghese N."/>
            <person name="Submissions S."/>
        </authorList>
    </citation>
    <scope>NUCLEOTIDE SEQUENCE [LARGE SCALE GENOMIC DNA]</scope>
    <source>
        <strain evidence="4">B4,CECT 8067,JCM 17497</strain>
    </source>
</reference>
<proteinExistence type="predicted"/>
<evidence type="ECO:0000256" key="1">
    <source>
        <dbReference type="SAM" id="Phobius"/>
    </source>
</evidence>
<feature type="domain" description="DUF7978" evidence="2">
    <location>
        <begin position="1"/>
        <end position="195"/>
    </location>
</feature>
<gene>
    <name evidence="3" type="ORF">SAMN04515672_4573</name>
</gene>
<dbReference type="Proteomes" id="UP000198882">
    <property type="component" value="Unassembled WGS sequence"/>
</dbReference>
<keyword evidence="1" id="KW-0812">Transmembrane</keyword>
<protein>
    <recommendedName>
        <fullName evidence="2">DUF7978 domain-containing protein</fullName>
    </recommendedName>
</protein>
<feature type="transmembrane region" description="Helical" evidence="1">
    <location>
        <begin position="128"/>
        <end position="150"/>
    </location>
</feature>
<organism evidence="3 4">
    <name type="scientific">Natronorubrum texcoconense</name>
    <dbReference type="NCBI Taxonomy" id="1095776"/>
    <lineage>
        <taxon>Archaea</taxon>
        <taxon>Methanobacteriati</taxon>
        <taxon>Methanobacteriota</taxon>
        <taxon>Stenosarchaea group</taxon>
        <taxon>Halobacteria</taxon>
        <taxon>Halobacteriales</taxon>
        <taxon>Natrialbaceae</taxon>
        <taxon>Natronorubrum</taxon>
    </lineage>
</organism>
<dbReference type="RefSeq" id="WP_090312156.1">
    <property type="nucleotide sequence ID" value="NZ_FNFE01000009.1"/>
</dbReference>
<feature type="transmembrane region" description="Helical" evidence="1">
    <location>
        <begin position="170"/>
        <end position="196"/>
    </location>
</feature>
<evidence type="ECO:0000313" key="3">
    <source>
        <dbReference type="EMBL" id="SDL02121.1"/>
    </source>
</evidence>
<dbReference type="STRING" id="1095776.SAMN04515672_4573"/>
<dbReference type="AlphaFoldDB" id="A0A1G9GN57"/>
<feature type="transmembrane region" description="Helical" evidence="1">
    <location>
        <begin position="20"/>
        <end position="41"/>
    </location>
</feature>
<sequence>MASQLSTATDGAVSRGSSVAASAGLGVLAAAIGYLVSYVLIVDEVRDAFGGDVADWKGVAWYFYNAHLVDVESTGSFGGFSGSSTVDFIAESGSTSATLLYVVPPLVLLGMGAMLARQWNVADIGEAVTVGAPVTIGYAVVVALGALVAESSAEGSFFGVEASGSVAPELLPAIVLGGILYPLVFATAGAVLVAVFGSR</sequence>
<evidence type="ECO:0000259" key="2">
    <source>
        <dbReference type="Pfam" id="PF25933"/>
    </source>
</evidence>
<keyword evidence="1" id="KW-0472">Membrane</keyword>
<keyword evidence="4" id="KW-1185">Reference proteome</keyword>
<dbReference type="OrthoDB" id="270777at2157"/>
<dbReference type="Pfam" id="PF25933">
    <property type="entry name" value="DUF7978"/>
    <property type="match status" value="1"/>
</dbReference>
<keyword evidence="1" id="KW-1133">Transmembrane helix</keyword>
<feature type="transmembrane region" description="Helical" evidence="1">
    <location>
        <begin position="98"/>
        <end position="116"/>
    </location>
</feature>